<accession>A0A8S5T0D4</accession>
<proteinExistence type="predicted"/>
<organism evidence="1">
    <name type="scientific">Myoviridae sp. ctWb16</name>
    <dbReference type="NCBI Taxonomy" id="2827690"/>
    <lineage>
        <taxon>Viruses</taxon>
        <taxon>Duplodnaviria</taxon>
        <taxon>Heunggongvirae</taxon>
        <taxon>Uroviricota</taxon>
        <taxon>Caudoviricetes</taxon>
    </lineage>
</organism>
<reference evidence="1" key="1">
    <citation type="journal article" date="2021" name="Proc. Natl. Acad. Sci. U.S.A.">
        <title>A Catalog of Tens of Thousands of Viruses from Human Metagenomes Reveals Hidden Associations with Chronic Diseases.</title>
        <authorList>
            <person name="Tisza M.J."/>
            <person name="Buck C.B."/>
        </authorList>
    </citation>
    <scope>NUCLEOTIDE SEQUENCE</scope>
    <source>
        <strain evidence="1">CtWb16</strain>
    </source>
</reference>
<evidence type="ECO:0000313" key="1">
    <source>
        <dbReference type="EMBL" id="DAF56670.1"/>
    </source>
</evidence>
<sequence length="411" mass="47403">MTDLPTLANDSGWLLIWNDIKDLGPSFWAFLTIFSLVYFKEQICGLFKAIINKLTFKKTSLSYTKKDLLKHPIFRNLDYWLNTGIDAIKLKNNLHPEDEDYMANKEKMAKEVIHIIYENARESFKTFVDEIDIDNLDCDVACSYLMECLTKNNINQKRKFLERGIPVKFLNKFYMLSDITEKLVSNSVKNLFSRGCDTTPATKMYFAFNTIDGYLNVIFNNLCETIGVINGDLKDELFDGKPMCKSYKTILKPPHPTYTLIVKEKLDEILREFNGSRAMISKYFTKDGEHYHSAVYESTIVGVTSEIANVQMISDDREKNIKNIMSKSGNIAADISKFGANTIERFNMRGVKGIFLAPIYNDGKIDGALSIEYISIEKFDKAIEDEDLDEKLKKYADEFAPYIIYPQHYKF</sequence>
<dbReference type="EMBL" id="BK032721">
    <property type="protein sequence ID" value="DAF56670.1"/>
    <property type="molecule type" value="Genomic_DNA"/>
</dbReference>
<name>A0A8S5T0D4_9CAUD</name>
<protein>
    <submittedName>
        <fullName evidence="1">Uncharacterized protein</fullName>
    </submittedName>
</protein>